<dbReference type="EMBL" id="JAAVTX010000001">
    <property type="protein sequence ID" value="NKE43646.1"/>
    <property type="molecule type" value="Genomic_DNA"/>
</dbReference>
<dbReference type="Proteomes" id="UP000765160">
    <property type="component" value="Unassembled WGS sequence"/>
</dbReference>
<dbReference type="RefSeq" id="WP_168046815.1">
    <property type="nucleotide sequence ID" value="NZ_JAATJR010000001.1"/>
</dbReference>
<evidence type="ECO:0000256" key="1">
    <source>
        <dbReference type="SAM" id="MobiDB-lite"/>
    </source>
</evidence>
<evidence type="ECO:0000313" key="3">
    <source>
        <dbReference type="Proteomes" id="UP000765160"/>
    </source>
</evidence>
<evidence type="ECO:0000313" key="2">
    <source>
        <dbReference type="EMBL" id="NKE43646.1"/>
    </source>
</evidence>
<comment type="caution">
    <text evidence="2">The sequence shown here is derived from an EMBL/GenBank/DDBJ whole genome shotgun (WGS) entry which is preliminary data.</text>
</comment>
<protein>
    <submittedName>
        <fullName evidence="2">Uncharacterized protein</fullName>
    </submittedName>
</protein>
<name>A0ABX1ESP6_9PROT</name>
<sequence length="558" mass="61559">MSSELLGPAPPDAGWSLMEAAEALFPADAAEGWSQDNPRGWFSRLSVDLLRALFARRDLYLTGRNLALPIDAPRVPVGRDLYAAGNLFVLSIMDETLRIDRPGGGRTSLQAVRVQAVRAVRPPPDFPTEAAHALPLDRALVELTDPLLAKKWQDVKKRLAREGRWEYDPDYPRDRTRDRLSEFDGHGHRLREETSLLWSQIKDEFTGRMAQGFLTTWGRDGSPFAVPLEIPASAWRVLAIADAKAGTVRGAHGTLFDVHIGPRFVMPRVVEPMAAAVQKERAGAPDLPRSEINTAAAPKVPNGAPSPAPVSPIQPDAIPPAAGWTLREAVALLCPRELAVVERGGEELRVWLHDRMDGWDGLLPTVHGAEEATWYAWSHLFEVFLSAVRQRPALTFTGYDRAAPIEAPPTKVPRERLDDPTLSVRLTGSEDDIGQSIVFGRVTIEFGQSKTTLTGVRIVDAGSVRHDGLEPPPQPAPKPRGAVPGEHPANDRRRRLSMVRAAMTLVEAGNHSVRAALLAVVKVPPTRKPDDVIRPYREDMRRNHKAWYDRYGQGKGDM</sequence>
<gene>
    <name evidence="2" type="ORF">HB662_02580</name>
</gene>
<accession>A0ABX1ESP6</accession>
<proteinExistence type="predicted"/>
<feature type="region of interest" description="Disordered" evidence="1">
    <location>
        <begin position="464"/>
        <end position="492"/>
    </location>
</feature>
<reference evidence="2 3" key="1">
    <citation type="submission" date="2020-03" db="EMBL/GenBank/DDBJ databases">
        <title>Roseomonas selenitidurans sp. nov. isolated from soil.</title>
        <authorList>
            <person name="Liu H."/>
        </authorList>
    </citation>
    <scope>NUCLEOTIDE SEQUENCE [LARGE SCALE GENOMIC DNA]</scope>
    <source>
        <strain evidence="2 3">JCM 15073</strain>
    </source>
</reference>
<organism evidence="2 3">
    <name type="scientific">Falsiroseomonas frigidaquae</name>
    <dbReference type="NCBI Taxonomy" id="487318"/>
    <lineage>
        <taxon>Bacteria</taxon>
        <taxon>Pseudomonadati</taxon>
        <taxon>Pseudomonadota</taxon>
        <taxon>Alphaproteobacteria</taxon>
        <taxon>Acetobacterales</taxon>
        <taxon>Roseomonadaceae</taxon>
        <taxon>Falsiroseomonas</taxon>
    </lineage>
</organism>
<keyword evidence="3" id="KW-1185">Reference proteome</keyword>